<proteinExistence type="predicted"/>
<dbReference type="Proteomes" id="UP000184171">
    <property type="component" value="Unassembled WGS sequence"/>
</dbReference>
<dbReference type="OrthoDB" id="5496340at2"/>
<dbReference type="InterPro" id="IPR001932">
    <property type="entry name" value="PPM-type_phosphatase-like_dom"/>
</dbReference>
<gene>
    <name evidence="2" type="ORF">SAMN02745165_01609</name>
</gene>
<dbReference type="Gene3D" id="3.60.40.10">
    <property type="entry name" value="PPM-type phosphatase domain"/>
    <property type="match status" value="1"/>
</dbReference>
<dbReference type="RefSeq" id="WP_072907629.1">
    <property type="nucleotide sequence ID" value="NZ_FQZT01000004.1"/>
</dbReference>
<sequence length="243" mass="26453">MILSAHGITDTGLMRSNNEDSFFLDEQLGLFIVADGMGGHSAGEVASRMAVEIVREKLAEHLTTAPTDDQLQSLLADTVNETNRTIVQAATENPRWSGMGTTLTILLLRQQQAHLAHVGDSRLYRRRNSRLEQLSEDQTLVADQLRRGVLNQAEAEQSNLRNILLQAIGVSEQLDIHQRIEPLQEDDLFLLCSDGLTGMLPDTRIDSILAADNCPQSACKTLLTAALDAGGKDNVTAVLVSVA</sequence>
<protein>
    <submittedName>
        <fullName evidence="2">Protein phosphatase</fullName>
    </submittedName>
</protein>
<dbReference type="CDD" id="cd00143">
    <property type="entry name" value="PP2Cc"/>
    <property type="match status" value="1"/>
</dbReference>
<dbReference type="SMART" id="SM00331">
    <property type="entry name" value="PP2C_SIG"/>
    <property type="match status" value="1"/>
</dbReference>
<reference evidence="2 3" key="1">
    <citation type="submission" date="2016-11" db="EMBL/GenBank/DDBJ databases">
        <authorList>
            <person name="Jaros S."/>
            <person name="Januszkiewicz K."/>
            <person name="Wedrychowicz H."/>
        </authorList>
    </citation>
    <scope>NUCLEOTIDE SEQUENCE [LARGE SCALE GENOMIC DNA]</scope>
    <source>
        <strain evidence="2 3">DSM 5091</strain>
    </source>
</reference>
<accession>A0A1M6GN27</accession>
<evidence type="ECO:0000313" key="2">
    <source>
        <dbReference type="EMBL" id="SHJ11387.1"/>
    </source>
</evidence>
<dbReference type="AlphaFoldDB" id="A0A1M6GN27"/>
<dbReference type="InterPro" id="IPR036457">
    <property type="entry name" value="PPM-type-like_dom_sf"/>
</dbReference>
<dbReference type="GO" id="GO:0004722">
    <property type="term" value="F:protein serine/threonine phosphatase activity"/>
    <property type="evidence" value="ECO:0007669"/>
    <property type="project" value="InterPro"/>
</dbReference>
<name>A0A1M6GN27_MALRU</name>
<evidence type="ECO:0000313" key="3">
    <source>
        <dbReference type="Proteomes" id="UP000184171"/>
    </source>
</evidence>
<dbReference type="NCBIfam" id="NF033484">
    <property type="entry name" value="Stp1_PP2C_phos"/>
    <property type="match status" value="1"/>
</dbReference>
<evidence type="ECO:0000259" key="1">
    <source>
        <dbReference type="PROSITE" id="PS51746"/>
    </source>
</evidence>
<dbReference type="EMBL" id="FQZT01000004">
    <property type="protein sequence ID" value="SHJ11387.1"/>
    <property type="molecule type" value="Genomic_DNA"/>
</dbReference>
<organism evidence="2 3">
    <name type="scientific">Malonomonas rubra DSM 5091</name>
    <dbReference type="NCBI Taxonomy" id="1122189"/>
    <lineage>
        <taxon>Bacteria</taxon>
        <taxon>Pseudomonadati</taxon>
        <taxon>Thermodesulfobacteriota</taxon>
        <taxon>Desulfuromonadia</taxon>
        <taxon>Desulfuromonadales</taxon>
        <taxon>Geopsychrobacteraceae</taxon>
        <taxon>Malonomonas</taxon>
    </lineage>
</organism>
<dbReference type="PANTHER" id="PTHR47992">
    <property type="entry name" value="PROTEIN PHOSPHATASE"/>
    <property type="match status" value="1"/>
</dbReference>
<dbReference type="Pfam" id="PF13672">
    <property type="entry name" value="PP2C_2"/>
    <property type="match status" value="1"/>
</dbReference>
<keyword evidence="3" id="KW-1185">Reference proteome</keyword>
<feature type="domain" description="PPM-type phosphatase" evidence="1">
    <location>
        <begin position="5"/>
        <end position="242"/>
    </location>
</feature>
<dbReference type="SMART" id="SM00332">
    <property type="entry name" value="PP2Cc"/>
    <property type="match status" value="1"/>
</dbReference>
<dbReference type="InterPro" id="IPR015655">
    <property type="entry name" value="PP2C"/>
</dbReference>
<dbReference type="SUPFAM" id="SSF81606">
    <property type="entry name" value="PP2C-like"/>
    <property type="match status" value="1"/>
</dbReference>
<dbReference type="PROSITE" id="PS51746">
    <property type="entry name" value="PPM_2"/>
    <property type="match status" value="1"/>
</dbReference>
<dbReference type="STRING" id="1122189.SAMN02745165_01609"/>